<proteinExistence type="predicted"/>
<protein>
    <submittedName>
        <fullName evidence="1">Uncharacterized protein</fullName>
    </submittedName>
</protein>
<evidence type="ECO:0000313" key="2">
    <source>
        <dbReference type="Proteomes" id="UP001150581"/>
    </source>
</evidence>
<sequence length="337" mass="38797">MTTIPISTIVDDHDVWDGIGSYPDYLQNSQVFVQLKEYAFKYWRLYQGHTNQQLSRQHGYFGERGYCWLKQFGPYTAALGPDTRYERTIHQIITPASYEMIFDRIYRLAPSVKHLVVFLGVPIVYPRLTYIEKTLAGIKSMGLTKLSFLAKQKSIVNIWGEPELSDDMNDHWTSEVHMEERKQFVLRLQEFARQRNVRVTFVGGDVHCCGAGRFASSNPQLPPERDYRFMPQIISSAIMNVPPPNIVIRAVHSSAKTYELDRSTDEMMYRLFEQDVNGKAPPNNNTKLLARRNFSSYVENLSNHSMIVNIHVQNETNVGTRAYPINVPALDPTNNIV</sequence>
<keyword evidence="2" id="KW-1185">Reference proteome</keyword>
<comment type="caution">
    <text evidence="1">The sequence shown here is derived from an EMBL/GenBank/DDBJ whole genome shotgun (WGS) entry which is preliminary data.</text>
</comment>
<gene>
    <name evidence="1" type="ORF">LPJ66_010969</name>
</gene>
<name>A0ACC1HZP2_9FUNG</name>
<evidence type="ECO:0000313" key="1">
    <source>
        <dbReference type="EMBL" id="KAJ1883689.1"/>
    </source>
</evidence>
<reference evidence="1" key="1">
    <citation type="submission" date="2022-07" db="EMBL/GenBank/DDBJ databases">
        <title>Phylogenomic reconstructions and comparative analyses of Kickxellomycotina fungi.</title>
        <authorList>
            <person name="Reynolds N.K."/>
            <person name="Stajich J.E."/>
            <person name="Barry K."/>
            <person name="Grigoriev I.V."/>
            <person name="Crous P."/>
            <person name="Smith M.E."/>
        </authorList>
    </citation>
    <scope>NUCLEOTIDE SEQUENCE</scope>
    <source>
        <strain evidence="1">Benny 63K</strain>
    </source>
</reference>
<dbReference type="Proteomes" id="UP001150581">
    <property type="component" value="Unassembled WGS sequence"/>
</dbReference>
<organism evidence="1 2">
    <name type="scientific">Kickxella alabastrina</name>
    <dbReference type="NCBI Taxonomy" id="61397"/>
    <lineage>
        <taxon>Eukaryota</taxon>
        <taxon>Fungi</taxon>
        <taxon>Fungi incertae sedis</taxon>
        <taxon>Zoopagomycota</taxon>
        <taxon>Kickxellomycotina</taxon>
        <taxon>Kickxellomycetes</taxon>
        <taxon>Kickxellales</taxon>
        <taxon>Kickxellaceae</taxon>
        <taxon>Kickxella</taxon>
    </lineage>
</organism>
<accession>A0ACC1HZP2</accession>
<dbReference type="EMBL" id="JANBPG010003097">
    <property type="protein sequence ID" value="KAJ1883689.1"/>
    <property type="molecule type" value="Genomic_DNA"/>
</dbReference>